<dbReference type="AlphaFoldDB" id="A0A6H2DLQ1"/>
<feature type="compositionally biased region" description="Basic and acidic residues" evidence="1">
    <location>
        <begin position="103"/>
        <end position="119"/>
    </location>
</feature>
<gene>
    <name evidence="2" type="ORF">HF685_04200</name>
</gene>
<feature type="compositionally biased region" description="Acidic residues" evidence="1">
    <location>
        <begin position="73"/>
        <end position="84"/>
    </location>
</feature>
<dbReference type="EMBL" id="CP051217">
    <property type="protein sequence ID" value="QJB68586.1"/>
    <property type="molecule type" value="Genomic_DNA"/>
</dbReference>
<proteinExistence type="predicted"/>
<dbReference type="RefSeq" id="WP_168818428.1">
    <property type="nucleotide sequence ID" value="NZ_CP051217.1"/>
</dbReference>
<accession>A0A6H2DLQ1</accession>
<organism evidence="2 3">
    <name type="scientific">Parasphingorhabdus halotolerans</name>
    <dbReference type="NCBI Taxonomy" id="2725558"/>
    <lineage>
        <taxon>Bacteria</taxon>
        <taxon>Pseudomonadati</taxon>
        <taxon>Pseudomonadota</taxon>
        <taxon>Alphaproteobacteria</taxon>
        <taxon>Sphingomonadales</taxon>
        <taxon>Sphingomonadaceae</taxon>
        <taxon>Parasphingorhabdus</taxon>
    </lineage>
</organism>
<feature type="region of interest" description="Disordered" evidence="1">
    <location>
        <begin position="23"/>
        <end position="136"/>
    </location>
</feature>
<protein>
    <submittedName>
        <fullName evidence="2">Uncharacterized protein</fullName>
    </submittedName>
</protein>
<feature type="compositionally biased region" description="Acidic residues" evidence="1">
    <location>
        <begin position="50"/>
        <end position="62"/>
    </location>
</feature>
<keyword evidence="3" id="KW-1185">Reference proteome</keyword>
<dbReference type="KEGG" id="phao:HF685_04200"/>
<dbReference type="Proteomes" id="UP000501600">
    <property type="component" value="Chromosome"/>
</dbReference>
<reference evidence="2 3" key="1">
    <citation type="submission" date="2020-04" db="EMBL/GenBank/DDBJ databases">
        <title>Genome sequence for Sphingorhabdus sp. strain M1.</title>
        <authorList>
            <person name="Park S.-J."/>
        </authorList>
    </citation>
    <scope>NUCLEOTIDE SEQUENCE [LARGE SCALE GENOMIC DNA]</scope>
    <source>
        <strain evidence="2 3">JK6</strain>
    </source>
</reference>
<name>A0A6H2DLQ1_9SPHN</name>
<sequence>MFKEAAALVVSVGLLTYLFTPVEKEDDPAPVEVESIKTPKAKASKNYQWEVDDGDDAEEEFVFGEPMVSTDINYEENSDEDNDNDDSKSEDVASASRSNDTVRQVERAPEYRGPVHPDSPKPGQRGSAENPIALDQ</sequence>
<evidence type="ECO:0000313" key="3">
    <source>
        <dbReference type="Proteomes" id="UP000501600"/>
    </source>
</evidence>
<evidence type="ECO:0000256" key="1">
    <source>
        <dbReference type="SAM" id="MobiDB-lite"/>
    </source>
</evidence>
<evidence type="ECO:0000313" key="2">
    <source>
        <dbReference type="EMBL" id="QJB68586.1"/>
    </source>
</evidence>